<proteinExistence type="predicted"/>
<keyword evidence="3" id="KW-1185">Reference proteome</keyword>
<dbReference type="EMBL" id="KK120787">
    <property type="protein sequence ID" value="KFM79036.1"/>
    <property type="molecule type" value="Genomic_DNA"/>
</dbReference>
<sequence>MYAQIVYKDSKILELNNQILENEKKIMDLQEHIKEKDEVLQQRNRAVQLMAEDLGRKGQTVISELDETRDQMKIMQENFASAENEWKVQLEKYKQHIAELENEMLEKDKKLKNSEVVAKNLESARYELSVKNAELQKKVVIVQENAAKQCEMYNKEIEGELEDLKKNLEKEKCHVAELQKALDESSSQSENKVLKARVKERTKLKALERELNALKK</sequence>
<dbReference type="OrthoDB" id="2441647at2759"/>
<accession>A0A087UNU7</accession>
<dbReference type="AlphaFoldDB" id="A0A087UNU7"/>
<keyword evidence="1" id="KW-0175">Coiled coil</keyword>
<evidence type="ECO:0000313" key="3">
    <source>
        <dbReference type="Proteomes" id="UP000054359"/>
    </source>
</evidence>
<dbReference type="Proteomes" id="UP000054359">
    <property type="component" value="Unassembled WGS sequence"/>
</dbReference>
<reference evidence="2 3" key="1">
    <citation type="submission" date="2013-11" db="EMBL/GenBank/DDBJ databases">
        <title>Genome sequencing of Stegodyphus mimosarum.</title>
        <authorList>
            <person name="Bechsgaard J."/>
        </authorList>
    </citation>
    <scope>NUCLEOTIDE SEQUENCE [LARGE SCALE GENOMIC DNA]</scope>
</reference>
<feature type="coiled-coil region" evidence="1">
    <location>
        <begin position="65"/>
        <end position="188"/>
    </location>
</feature>
<protein>
    <submittedName>
        <fullName evidence="2">Uncharacterized protein</fullName>
    </submittedName>
</protein>
<dbReference type="STRING" id="407821.A0A087UNU7"/>
<evidence type="ECO:0000256" key="1">
    <source>
        <dbReference type="SAM" id="Coils"/>
    </source>
</evidence>
<feature type="non-terminal residue" evidence="2">
    <location>
        <position position="216"/>
    </location>
</feature>
<gene>
    <name evidence="2" type="ORF">X975_07519</name>
</gene>
<organism evidence="2 3">
    <name type="scientific">Stegodyphus mimosarum</name>
    <name type="common">African social velvet spider</name>
    <dbReference type="NCBI Taxonomy" id="407821"/>
    <lineage>
        <taxon>Eukaryota</taxon>
        <taxon>Metazoa</taxon>
        <taxon>Ecdysozoa</taxon>
        <taxon>Arthropoda</taxon>
        <taxon>Chelicerata</taxon>
        <taxon>Arachnida</taxon>
        <taxon>Araneae</taxon>
        <taxon>Araneomorphae</taxon>
        <taxon>Entelegynae</taxon>
        <taxon>Eresoidea</taxon>
        <taxon>Eresidae</taxon>
        <taxon>Stegodyphus</taxon>
    </lineage>
</organism>
<name>A0A087UNU7_STEMI</name>
<evidence type="ECO:0000313" key="2">
    <source>
        <dbReference type="EMBL" id="KFM79036.1"/>
    </source>
</evidence>